<keyword evidence="2" id="KW-1185">Reference proteome</keyword>
<sequence length="210" mass="24079">MAPDWMLKALRHQVLNSPAEWQLSSKVCKLVDRGGLTMAEALLMLQHIQQEIETTDVEERQRLCRAMVETIKEYPELFTQKWYGQQYVSDVVATIEHHGDSWRHLRLAHERLQTVAEVWKHTKHLVEYAIVDGVKLASDIRKAARGTHHTHEMDCARMQALACKLFGPASDNLSNFGARQALEKIFELVTDSSQAVDLVRIMQQVLTAHE</sequence>
<accession>A0ABP8QDT9</accession>
<dbReference type="Proteomes" id="UP001501243">
    <property type="component" value="Unassembled WGS sequence"/>
</dbReference>
<protein>
    <submittedName>
        <fullName evidence="1">Uncharacterized protein</fullName>
    </submittedName>
</protein>
<reference evidence="2" key="1">
    <citation type="journal article" date="2019" name="Int. J. Syst. Evol. Microbiol.">
        <title>The Global Catalogue of Microorganisms (GCM) 10K type strain sequencing project: providing services to taxonomists for standard genome sequencing and annotation.</title>
        <authorList>
            <consortium name="The Broad Institute Genomics Platform"/>
            <consortium name="The Broad Institute Genome Sequencing Center for Infectious Disease"/>
            <person name="Wu L."/>
            <person name="Ma J."/>
        </authorList>
    </citation>
    <scope>NUCLEOTIDE SEQUENCE [LARGE SCALE GENOMIC DNA]</scope>
    <source>
        <strain evidence="2">JCM 17841</strain>
    </source>
</reference>
<evidence type="ECO:0000313" key="2">
    <source>
        <dbReference type="Proteomes" id="UP001501243"/>
    </source>
</evidence>
<comment type="caution">
    <text evidence="1">The sequence shown here is derived from an EMBL/GenBank/DDBJ whole genome shotgun (WGS) entry which is preliminary data.</text>
</comment>
<gene>
    <name evidence="1" type="ORF">GCM10023172_23040</name>
</gene>
<organism evidence="1 2">
    <name type="scientific">Hymenobacter ginsengisoli</name>
    <dbReference type="NCBI Taxonomy" id="1051626"/>
    <lineage>
        <taxon>Bacteria</taxon>
        <taxon>Pseudomonadati</taxon>
        <taxon>Bacteroidota</taxon>
        <taxon>Cytophagia</taxon>
        <taxon>Cytophagales</taxon>
        <taxon>Hymenobacteraceae</taxon>
        <taxon>Hymenobacter</taxon>
    </lineage>
</organism>
<proteinExistence type="predicted"/>
<evidence type="ECO:0000313" key="1">
    <source>
        <dbReference type="EMBL" id="GAA4501349.1"/>
    </source>
</evidence>
<name>A0ABP8QDT9_9BACT</name>
<dbReference type="EMBL" id="BAABGQ010000006">
    <property type="protein sequence ID" value="GAA4501349.1"/>
    <property type="molecule type" value="Genomic_DNA"/>
</dbReference>